<comment type="caution">
    <text evidence="1">The sequence shown here is derived from an EMBL/GenBank/DDBJ whole genome shotgun (WGS) entry which is preliminary data.</text>
</comment>
<gene>
    <name evidence="1" type="ORF">NUW54_g14534</name>
</gene>
<protein>
    <submittedName>
        <fullName evidence="1">Uncharacterized protein</fullName>
    </submittedName>
</protein>
<accession>A0ACC1MDK1</accession>
<evidence type="ECO:0000313" key="1">
    <source>
        <dbReference type="EMBL" id="KAJ2958453.1"/>
    </source>
</evidence>
<organism evidence="1 2">
    <name type="scientific">Trametes sanguinea</name>
    <dbReference type="NCBI Taxonomy" id="158606"/>
    <lineage>
        <taxon>Eukaryota</taxon>
        <taxon>Fungi</taxon>
        <taxon>Dikarya</taxon>
        <taxon>Basidiomycota</taxon>
        <taxon>Agaricomycotina</taxon>
        <taxon>Agaricomycetes</taxon>
        <taxon>Polyporales</taxon>
        <taxon>Polyporaceae</taxon>
        <taxon>Trametes</taxon>
    </lineage>
</organism>
<name>A0ACC1MDK1_9APHY</name>
<keyword evidence="2" id="KW-1185">Reference proteome</keyword>
<sequence length="125" mass="12637">MVLGPAPGEDRGMSKEYFGRSSSRIAATSARASFGFSDGMTGVDAAAGFAVSNEAETGSEATSIFSSFSTWMLNLSLEGAFGAEDLAGGKVARGKPGNAGVEDGDVARFFSAFSSPGSTTSEGRV</sequence>
<dbReference type="Proteomes" id="UP001144978">
    <property type="component" value="Unassembled WGS sequence"/>
</dbReference>
<evidence type="ECO:0000313" key="2">
    <source>
        <dbReference type="Proteomes" id="UP001144978"/>
    </source>
</evidence>
<dbReference type="EMBL" id="JANSHE010007586">
    <property type="protein sequence ID" value="KAJ2958453.1"/>
    <property type="molecule type" value="Genomic_DNA"/>
</dbReference>
<proteinExistence type="predicted"/>
<reference evidence="1" key="1">
    <citation type="submission" date="2022-08" db="EMBL/GenBank/DDBJ databases">
        <title>Genome Sequence of Pycnoporus sanguineus.</title>
        <authorList>
            <person name="Buettner E."/>
        </authorList>
    </citation>
    <scope>NUCLEOTIDE SEQUENCE</scope>
    <source>
        <strain evidence="1">CG-C14</strain>
    </source>
</reference>